<dbReference type="CDD" id="cd06974">
    <property type="entry name" value="TerD_like"/>
    <property type="match status" value="1"/>
</dbReference>
<dbReference type="Gene3D" id="3.40.50.410">
    <property type="entry name" value="von Willebrand factor, type A domain"/>
    <property type="match status" value="1"/>
</dbReference>
<dbReference type="Pfam" id="PF10138">
    <property type="entry name" value="vWA-TerF-like"/>
    <property type="match status" value="1"/>
</dbReference>
<dbReference type="InterPro" id="IPR036465">
    <property type="entry name" value="vWFA_dom_sf"/>
</dbReference>
<evidence type="ECO:0000313" key="3">
    <source>
        <dbReference type="EMBL" id="OEJ72891.1"/>
    </source>
</evidence>
<gene>
    <name evidence="3" type="ORF">BH720_23265</name>
</gene>
<accession>A0A1E5QE55</accession>
<evidence type="ECO:0000259" key="2">
    <source>
        <dbReference type="PROSITE" id="PS50234"/>
    </source>
</evidence>
<dbReference type="PANTHER" id="PTHR32097">
    <property type="entry name" value="CAMP-BINDING PROTEIN 1-RELATED"/>
    <property type="match status" value="1"/>
</dbReference>
<feature type="region of interest" description="Disordered" evidence="1">
    <location>
        <begin position="196"/>
        <end position="224"/>
    </location>
</feature>
<dbReference type="InterPro" id="IPR003325">
    <property type="entry name" value="TerD"/>
</dbReference>
<reference evidence="3" key="1">
    <citation type="submission" date="2016-09" db="EMBL/GenBank/DDBJ databases">
        <title>Draft genome of thermotolerant cyanobacterium Desertifilum sp. strain IPPAS B-1220.</title>
        <authorList>
            <person name="Sinetova M.A."/>
            <person name="Bolakhan K."/>
            <person name="Zayadan B.K."/>
            <person name="Mironov K.S."/>
            <person name="Ustinova V."/>
            <person name="Kupriyanova E.V."/>
            <person name="Sidorov R.A."/>
            <person name="Skrypnik A.N."/>
            <person name="Gogoleva N.E."/>
            <person name="Gogolev Y.V."/>
            <person name="Los D.A."/>
        </authorList>
    </citation>
    <scope>NUCLEOTIDE SEQUENCE [LARGE SCALE GENOMIC DNA]</scope>
    <source>
        <strain evidence="3">IPPAS B-1220</strain>
    </source>
</reference>
<dbReference type="InterPro" id="IPR002035">
    <property type="entry name" value="VWF_A"/>
</dbReference>
<dbReference type="PANTHER" id="PTHR32097:SF17">
    <property type="entry name" value="CAMP-BINDING PROTEIN 1-RELATED"/>
    <property type="match status" value="1"/>
</dbReference>
<comment type="caution">
    <text evidence="3">The sequence shown here is derived from an EMBL/GenBank/DDBJ whole genome shotgun (WGS) entry which is preliminary data.</text>
</comment>
<feature type="compositionally biased region" description="Pro residues" evidence="1">
    <location>
        <begin position="196"/>
        <end position="215"/>
    </location>
</feature>
<dbReference type="AlphaFoldDB" id="A0A1E5QE55"/>
<name>A0A1E5QE55_9CYAN</name>
<feature type="domain" description="VWFA" evidence="2">
    <location>
        <begin position="261"/>
        <end position="467"/>
    </location>
</feature>
<protein>
    <submittedName>
        <fullName evidence="3">Stress protein</fullName>
    </submittedName>
</protein>
<dbReference type="EMBL" id="MJGC01000110">
    <property type="protein sequence ID" value="OEJ72891.1"/>
    <property type="molecule type" value="Genomic_DNA"/>
</dbReference>
<dbReference type="PROSITE" id="PS50234">
    <property type="entry name" value="VWFA"/>
    <property type="match status" value="1"/>
</dbReference>
<evidence type="ECO:0000256" key="1">
    <source>
        <dbReference type="SAM" id="MobiDB-lite"/>
    </source>
</evidence>
<sequence length="485" mass="55346">MGQSLIKGDRFNLSQSFPKLNQLTVALGWQVENARQSYEIDTSVFMLGTEGRIPDEQYFVFYNNPQSLDGSVQYLEHPLSSNSLEEKTQIWIDIDRIDTQIEELVFVVTIHEAQVKQQSFQQIKNAFIKISDRASQTELIRYSLNEAFTEETALEFGRLYRKSNEWRFQAVGQGYKAGLQSFVDKYYVDSQLVSPSLPPSNLPSPPPQPTPPPAKPMNDNPSPTRIALEKKLEKQAPHIFDLTKKAEISLKKANLNNHQAKVALCLDISASMSHLYSSGKIQKLAEKVLALGCRFDDDGSIDIFLFGADDHYPGEMTIDNFSHFISNILRQYPLEGGTYYGKVMKRLRQFYFPSDRGTQHKTPTSADQPVYVMFVTDGATADQQETINQLRGSSYEPIFWQFMAIGKSNKDATAKKGFFAKLTQVFESDFSFLEKLDELEERYLDNADFFSVEDPLGIPDQDLYDLLMGEYPNWVKQARSKQLLR</sequence>
<proteinExistence type="predicted"/>
<dbReference type="Gene3D" id="2.60.60.30">
    <property type="entry name" value="sav2460 like domains"/>
    <property type="match status" value="1"/>
</dbReference>
<dbReference type="CDD" id="cd00198">
    <property type="entry name" value="vWFA"/>
    <property type="match status" value="1"/>
</dbReference>
<dbReference type="RefSeq" id="WP_069969607.1">
    <property type="nucleotide sequence ID" value="NZ_CM124774.1"/>
</dbReference>
<dbReference type="InterPro" id="IPR051324">
    <property type="entry name" value="Stress/Tellurium_Resist"/>
</dbReference>
<dbReference type="Pfam" id="PF02342">
    <property type="entry name" value="TerD"/>
    <property type="match status" value="1"/>
</dbReference>
<dbReference type="OrthoDB" id="4123258at2"/>
<dbReference type="SUPFAM" id="SSF53300">
    <property type="entry name" value="vWA-like"/>
    <property type="match status" value="1"/>
</dbReference>
<organism evidence="3">
    <name type="scientific">Desertifilum tharense IPPAS B-1220</name>
    <dbReference type="NCBI Taxonomy" id="1781255"/>
    <lineage>
        <taxon>Bacteria</taxon>
        <taxon>Bacillati</taxon>
        <taxon>Cyanobacteriota</taxon>
        <taxon>Cyanophyceae</taxon>
        <taxon>Desertifilales</taxon>
        <taxon>Desertifilaceae</taxon>
        <taxon>Desertifilum</taxon>
    </lineage>
</organism>
<dbReference type="InterPro" id="IPR019303">
    <property type="entry name" value="vWA_TerF_C"/>
</dbReference>